<protein>
    <submittedName>
        <fullName evidence="2">Uncharacterized protein</fullName>
    </submittedName>
</protein>
<dbReference type="WBParaSite" id="PS1159_v2.g18338.t1">
    <property type="protein sequence ID" value="PS1159_v2.g18338.t1"/>
    <property type="gene ID" value="PS1159_v2.g18338"/>
</dbReference>
<name>A0AC35FKD9_9BILA</name>
<evidence type="ECO:0000313" key="1">
    <source>
        <dbReference type="Proteomes" id="UP000887580"/>
    </source>
</evidence>
<accession>A0AC35FKD9</accession>
<proteinExistence type="predicted"/>
<evidence type="ECO:0000313" key="2">
    <source>
        <dbReference type="WBParaSite" id="PS1159_v2.g18338.t1"/>
    </source>
</evidence>
<organism evidence="1 2">
    <name type="scientific">Panagrolaimus sp. PS1159</name>
    <dbReference type="NCBI Taxonomy" id="55785"/>
    <lineage>
        <taxon>Eukaryota</taxon>
        <taxon>Metazoa</taxon>
        <taxon>Ecdysozoa</taxon>
        <taxon>Nematoda</taxon>
        <taxon>Chromadorea</taxon>
        <taxon>Rhabditida</taxon>
        <taxon>Tylenchina</taxon>
        <taxon>Panagrolaimomorpha</taxon>
        <taxon>Panagrolaimoidea</taxon>
        <taxon>Panagrolaimidae</taxon>
        <taxon>Panagrolaimus</taxon>
    </lineage>
</organism>
<reference evidence="2" key="1">
    <citation type="submission" date="2022-11" db="UniProtKB">
        <authorList>
            <consortium name="WormBaseParasite"/>
        </authorList>
    </citation>
    <scope>IDENTIFICATION</scope>
</reference>
<sequence length="339" mass="37415">MHLSKHFLITLIVFLNFEIPALADFSVHFKNFIRQRYGDQVLQQLERPDMGLGMLGSFGGRTFDTDIIRNNPIIFVHGAAQRAGNFISNYFYFLGKQYNTAELYSTTWGDGGVTPAKYKTLACDDVKQIRGLIQAVAAYSNRTVNIIAFAEGVPIARKAILGGTCVDTRDSLGSALTTLVDTFISVAGVGYVGYGKQSCNPQEGGCNLNNGMYCTSAFLTELNTPATRFEGRYSYYIYIDNDNIVGQTCCNNQICSQLKNANSYSRQPNMVHDSVLTTTQDLQFAMIQSHGTFNGTAMYNNVYGYNPNIYGSGLYGLNNLYGYNNAFGINASFQPIGKK</sequence>
<dbReference type="Proteomes" id="UP000887580">
    <property type="component" value="Unplaced"/>
</dbReference>